<name>A0A8X6QND1_NEPPI</name>
<keyword evidence="2" id="KW-1185">Reference proteome</keyword>
<evidence type="ECO:0000313" key="2">
    <source>
        <dbReference type="Proteomes" id="UP000887013"/>
    </source>
</evidence>
<comment type="caution">
    <text evidence="1">The sequence shown here is derived from an EMBL/GenBank/DDBJ whole genome shotgun (WGS) entry which is preliminary data.</text>
</comment>
<dbReference type="Proteomes" id="UP000887013">
    <property type="component" value="Unassembled WGS sequence"/>
</dbReference>
<evidence type="ECO:0000313" key="1">
    <source>
        <dbReference type="EMBL" id="GFU28167.1"/>
    </source>
</evidence>
<sequence>MHKLYLYPKRIKNLERGALLLLPPPVGQVVKVVVSKALGEFANEIMMDEDRISYLMSSFYPGDNAKLYASPEVVISVDYKSESLSVAKDTVHPRRVGGGSSLRS</sequence>
<protein>
    <submittedName>
        <fullName evidence="1">SH3 and multiple ankyrin repeat domains protein 1</fullName>
    </submittedName>
</protein>
<dbReference type="EMBL" id="BMAW01082237">
    <property type="protein sequence ID" value="GFU28167.1"/>
    <property type="molecule type" value="Genomic_DNA"/>
</dbReference>
<dbReference type="AlphaFoldDB" id="A0A8X6QND1"/>
<reference evidence="1" key="1">
    <citation type="submission" date="2020-08" db="EMBL/GenBank/DDBJ databases">
        <title>Multicomponent nature underlies the extraordinary mechanical properties of spider dragline silk.</title>
        <authorList>
            <person name="Kono N."/>
            <person name="Nakamura H."/>
            <person name="Mori M."/>
            <person name="Yoshida Y."/>
            <person name="Ohtoshi R."/>
            <person name="Malay A.D."/>
            <person name="Moran D.A.P."/>
            <person name="Tomita M."/>
            <person name="Numata K."/>
            <person name="Arakawa K."/>
        </authorList>
    </citation>
    <scope>NUCLEOTIDE SEQUENCE</scope>
</reference>
<accession>A0A8X6QND1</accession>
<organism evidence="1 2">
    <name type="scientific">Nephila pilipes</name>
    <name type="common">Giant wood spider</name>
    <name type="synonym">Nephila maculata</name>
    <dbReference type="NCBI Taxonomy" id="299642"/>
    <lineage>
        <taxon>Eukaryota</taxon>
        <taxon>Metazoa</taxon>
        <taxon>Ecdysozoa</taxon>
        <taxon>Arthropoda</taxon>
        <taxon>Chelicerata</taxon>
        <taxon>Arachnida</taxon>
        <taxon>Araneae</taxon>
        <taxon>Araneomorphae</taxon>
        <taxon>Entelegynae</taxon>
        <taxon>Araneoidea</taxon>
        <taxon>Nephilidae</taxon>
        <taxon>Nephila</taxon>
    </lineage>
</organism>
<gene>
    <name evidence="1" type="primary">Shank1</name>
    <name evidence="1" type="ORF">NPIL_327181</name>
</gene>
<proteinExistence type="predicted"/>